<dbReference type="SMART" id="SM01322">
    <property type="entry name" value="YaeQ"/>
    <property type="match status" value="1"/>
</dbReference>
<reference evidence="1 2" key="1">
    <citation type="submission" date="2024-09" db="EMBL/GenBank/DDBJ databases">
        <authorList>
            <person name="Sun Q."/>
            <person name="Mori K."/>
        </authorList>
    </citation>
    <scope>NUCLEOTIDE SEQUENCE [LARGE SCALE GENOMIC DNA]</scope>
    <source>
        <strain evidence="1 2">KCTC 23315</strain>
    </source>
</reference>
<dbReference type="InterPro" id="IPR038590">
    <property type="entry name" value="YaeQ_sf"/>
</dbReference>
<evidence type="ECO:0000313" key="2">
    <source>
        <dbReference type="Proteomes" id="UP001589813"/>
    </source>
</evidence>
<comment type="caution">
    <text evidence="1">The sequence shown here is derived from an EMBL/GenBank/DDBJ whole genome shotgun (WGS) entry which is preliminary data.</text>
</comment>
<gene>
    <name evidence="1" type="ORF">ACFFJP_09250</name>
</gene>
<name>A0ABV6BG52_9GAMM</name>
<dbReference type="InterPro" id="IPR009822">
    <property type="entry name" value="YaeQ"/>
</dbReference>
<sequence>MQLKVLKLELFYNSAAARMFQHDTRYLSPFPAESAEHFSRRLLAWLCLYELHPALAAQQAKGPDLYVLDQHQHYQLWCQVDTPNDKLLQKASHQSDHVLLMLDTPSIARYLSSHRQQANVQVCEIPDTTVAQCLNMLRAGMQWSVWRDDLQLQITDGDQMLELDMPQLSAGLH</sequence>
<dbReference type="EMBL" id="JBHLXP010000001">
    <property type="protein sequence ID" value="MFC0048475.1"/>
    <property type="molecule type" value="Genomic_DNA"/>
</dbReference>
<protein>
    <submittedName>
        <fullName evidence="1">YaeQ family protein</fullName>
    </submittedName>
</protein>
<proteinExistence type="predicted"/>
<dbReference type="InterPro" id="IPR011335">
    <property type="entry name" value="Restrct_endonuc-II-like"/>
</dbReference>
<dbReference type="Proteomes" id="UP001589813">
    <property type="component" value="Unassembled WGS sequence"/>
</dbReference>
<evidence type="ECO:0000313" key="1">
    <source>
        <dbReference type="EMBL" id="MFC0048475.1"/>
    </source>
</evidence>
<dbReference type="Pfam" id="PF07152">
    <property type="entry name" value="YaeQ"/>
    <property type="match status" value="1"/>
</dbReference>
<dbReference type="RefSeq" id="WP_377242700.1">
    <property type="nucleotide sequence ID" value="NZ_JBHLXP010000001.1"/>
</dbReference>
<dbReference type="Gene3D" id="3.10.640.10">
    <property type="entry name" value="Restriction endonuclease-like alpha-beta roll domain"/>
    <property type="match status" value="1"/>
</dbReference>
<dbReference type="SUPFAM" id="SSF52980">
    <property type="entry name" value="Restriction endonuclease-like"/>
    <property type="match status" value="1"/>
</dbReference>
<accession>A0ABV6BG52</accession>
<keyword evidence="2" id="KW-1185">Reference proteome</keyword>
<organism evidence="1 2">
    <name type="scientific">Rheinheimera tilapiae</name>
    <dbReference type="NCBI Taxonomy" id="875043"/>
    <lineage>
        <taxon>Bacteria</taxon>
        <taxon>Pseudomonadati</taxon>
        <taxon>Pseudomonadota</taxon>
        <taxon>Gammaproteobacteria</taxon>
        <taxon>Chromatiales</taxon>
        <taxon>Chromatiaceae</taxon>
        <taxon>Rheinheimera</taxon>
    </lineage>
</organism>